<name>A0A8E0VCM3_9TREM</name>
<evidence type="ECO:0000313" key="3">
    <source>
        <dbReference type="Proteomes" id="UP000728185"/>
    </source>
</evidence>
<dbReference type="AlphaFoldDB" id="A0A8E0VCM3"/>
<gene>
    <name evidence="2" type="ORF">FBUS_10048</name>
</gene>
<dbReference type="Proteomes" id="UP000728185">
    <property type="component" value="Unassembled WGS sequence"/>
</dbReference>
<feature type="region of interest" description="Disordered" evidence="1">
    <location>
        <begin position="42"/>
        <end position="67"/>
    </location>
</feature>
<comment type="caution">
    <text evidence="2">The sequence shown here is derived from an EMBL/GenBank/DDBJ whole genome shotgun (WGS) entry which is preliminary data.</text>
</comment>
<dbReference type="EMBL" id="LUCM01011413">
    <property type="protein sequence ID" value="KAA0184018.1"/>
    <property type="molecule type" value="Genomic_DNA"/>
</dbReference>
<reference evidence="2" key="1">
    <citation type="submission" date="2019-05" db="EMBL/GenBank/DDBJ databases">
        <title>Annotation for the trematode Fasciolopsis buski.</title>
        <authorList>
            <person name="Choi Y.-J."/>
        </authorList>
    </citation>
    <scope>NUCLEOTIDE SEQUENCE</scope>
    <source>
        <strain evidence="2">HT</strain>
        <tissue evidence="2">Whole worm</tissue>
    </source>
</reference>
<organism evidence="2 3">
    <name type="scientific">Fasciolopsis buskii</name>
    <dbReference type="NCBI Taxonomy" id="27845"/>
    <lineage>
        <taxon>Eukaryota</taxon>
        <taxon>Metazoa</taxon>
        <taxon>Spiralia</taxon>
        <taxon>Lophotrochozoa</taxon>
        <taxon>Platyhelminthes</taxon>
        <taxon>Trematoda</taxon>
        <taxon>Digenea</taxon>
        <taxon>Plagiorchiida</taxon>
        <taxon>Echinostomata</taxon>
        <taxon>Echinostomatoidea</taxon>
        <taxon>Fasciolidae</taxon>
        <taxon>Fasciolopsis</taxon>
    </lineage>
</organism>
<evidence type="ECO:0000313" key="2">
    <source>
        <dbReference type="EMBL" id="KAA0184018.1"/>
    </source>
</evidence>
<protein>
    <submittedName>
        <fullName evidence="2">Uncharacterized protein</fullName>
    </submittedName>
</protein>
<accession>A0A8E0VCM3</accession>
<dbReference type="OrthoDB" id="6238461at2759"/>
<sequence length="135" mass="14923">MSQPSTPASTTSVPPELRVDLTELAEDLLSYQFEELESLGLEAGSSSMDQPDLSSGRQASATDLTRRINRARSQVQRALEAARKLTSCDLDVDAQEKLLLAMCTSCITKRQLMCLLKRELSRFSKDTSASYFESP</sequence>
<proteinExistence type="predicted"/>
<feature type="compositionally biased region" description="Polar residues" evidence="1">
    <location>
        <begin position="48"/>
        <end position="63"/>
    </location>
</feature>
<keyword evidence="3" id="KW-1185">Reference proteome</keyword>
<evidence type="ECO:0000256" key="1">
    <source>
        <dbReference type="SAM" id="MobiDB-lite"/>
    </source>
</evidence>